<comment type="caution">
    <text evidence="1">The sequence shown here is derived from an EMBL/GenBank/DDBJ whole genome shotgun (WGS) entry which is preliminary data.</text>
</comment>
<dbReference type="Proteomes" id="UP000838749">
    <property type="component" value="Unassembled WGS sequence"/>
</dbReference>
<keyword evidence="2" id="KW-1185">Reference proteome</keyword>
<dbReference type="Gene3D" id="3.90.1150.10">
    <property type="entry name" value="Aspartate Aminotransferase, domain 1"/>
    <property type="match status" value="1"/>
</dbReference>
<dbReference type="EMBL" id="CAKMAB010000017">
    <property type="protein sequence ID" value="CAH1057212.1"/>
    <property type="molecule type" value="Genomic_DNA"/>
</dbReference>
<gene>
    <name evidence="1" type="ORF">PAECIP111894_03370</name>
</gene>
<accession>A0ABM9BEH4</accession>
<sequence length="124" mass="13404">MGVAREDYVLICSHQIVASVSNGSAMPPALFSKTLFPALQGLDGDRGAAAILRSPDYTLLLERFSIEIAISFGPLKGKIWRIGTMGYSCRTNNVLRLLGALEAALLRHGLGVQAALDVYEEKVR</sequence>
<evidence type="ECO:0008006" key="3">
    <source>
        <dbReference type="Google" id="ProtNLM"/>
    </source>
</evidence>
<dbReference type="InterPro" id="IPR015422">
    <property type="entry name" value="PyrdxlP-dep_Trfase_small"/>
</dbReference>
<evidence type="ECO:0000313" key="1">
    <source>
        <dbReference type="EMBL" id="CAH1057212.1"/>
    </source>
</evidence>
<name>A0ABM9BEH4_9BACL</name>
<dbReference type="InterPro" id="IPR015424">
    <property type="entry name" value="PyrdxlP-dep_Trfase"/>
</dbReference>
<dbReference type="SUPFAM" id="SSF53383">
    <property type="entry name" value="PLP-dependent transferases"/>
    <property type="match status" value="1"/>
</dbReference>
<evidence type="ECO:0000313" key="2">
    <source>
        <dbReference type="Proteomes" id="UP000838749"/>
    </source>
</evidence>
<organism evidence="1 2">
    <name type="scientific">Paenibacillus pseudetheri</name>
    <dbReference type="NCBI Taxonomy" id="2897682"/>
    <lineage>
        <taxon>Bacteria</taxon>
        <taxon>Bacillati</taxon>
        <taxon>Bacillota</taxon>
        <taxon>Bacilli</taxon>
        <taxon>Bacillales</taxon>
        <taxon>Paenibacillaceae</taxon>
        <taxon>Paenibacillus</taxon>
    </lineage>
</organism>
<proteinExistence type="predicted"/>
<protein>
    <recommendedName>
        <fullName evidence="3">Aminotransferase class V domain-containing protein</fullName>
    </recommendedName>
</protein>
<reference evidence="1" key="1">
    <citation type="submission" date="2021-12" db="EMBL/GenBank/DDBJ databases">
        <authorList>
            <person name="Criscuolo A."/>
        </authorList>
    </citation>
    <scope>NUCLEOTIDE SEQUENCE</scope>
    <source>
        <strain evidence="1">CIP111894</strain>
    </source>
</reference>